<keyword evidence="2" id="KW-1185">Reference proteome</keyword>
<protein>
    <submittedName>
        <fullName evidence="1">Uncharacterized protein</fullName>
    </submittedName>
</protein>
<organism evidence="1 2">
    <name type="scientific">Dorea ammoniilytica</name>
    <dbReference type="NCBI Taxonomy" id="2981788"/>
    <lineage>
        <taxon>Bacteria</taxon>
        <taxon>Bacillati</taxon>
        <taxon>Bacillota</taxon>
        <taxon>Clostridia</taxon>
        <taxon>Lachnospirales</taxon>
        <taxon>Lachnospiraceae</taxon>
        <taxon>Dorea</taxon>
    </lineage>
</organism>
<dbReference type="EMBL" id="JAOQJV010000006">
    <property type="protein sequence ID" value="MCU6699958.1"/>
    <property type="molecule type" value="Genomic_DNA"/>
</dbReference>
<dbReference type="Proteomes" id="UP001207605">
    <property type="component" value="Unassembled WGS sequence"/>
</dbReference>
<reference evidence="1 2" key="1">
    <citation type="journal article" date="2021" name="ISME Commun">
        <title>Automated analysis of genomic sequences facilitates high-throughput and comprehensive description of bacteria.</title>
        <authorList>
            <person name="Hitch T.C.A."/>
        </authorList>
    </citation>
    <scope>NUCLEOTIDE SEQUENCE [LARGE SCALE GENOMIC DNA]</scope>
    <source>
        <strain evidence="1 2">Sanger_02</strain>
    </source>
</reference>
<evidence type="ECO:0000313" key="1">
    <source>
        <dbReference type="EMBL" id="MCU6699958.1"/>
    </source>
</evidence>
<proteinExistence type="predicted"/>
<name>A0ABT2S654_9FIRM</name>
<accession>A0ABT2S654</accession>
<gene>
    <name evidence="1" type="ORF">OCV65_06905</name>
</gene>
<sequence length="65" mass="7411">MEETYWNKFMASGKVDDYLEYKGIQICNSVMEHYGRSSDAGTEVRRSESDNGYGNGAICCSDWRV</sequence>
<dbReference type="RefSeq" id="WP_262581445.1">
    <property type="nucleotide sequence ID" value="NZ_JAOQJV010000006.1"/>
</dbReference>
<evidence type="ECO:0000313" key="2">
    <source>
        <dbReference type="Proteomes" id="UP001207605"/>
    </source>
</evidence>
<comment type="caution">
    <text evidence="1">The sequence shown here is derived from an EMBL/GenBank/DDBJ whole genome shotgun (WGS) entry which is preliminary data.</text>
</comment>